<reference evidence="9" key="1">
    <citation type="submission" date="2022-07" db="EMBL/GenBank/DDBJ databases">
        <title>Phylogenomic reconstructions and comparative analyses of Kickxellomycotina fungi.</title>
        <authorList>
            <person name="Reynolds N.K."/>
            <person name="Stajich J.E."/>
            <person name="Barry K."/>
            <person name="Grigoriev I.V."/>
            <person name="Crous P."/>
            <person name="Smith M.E."/>
        </authorList>
    </citation>
    <scope>NUCLEOTIDE SEQUENCE</scope>
    <source>
        <strain evidence="9">NRRL 1565</strain>
    </source>
</reference>
<dbReference type="GO" id="GO:0017056">
    <property type="term" value="F:structural constituent of nuclear pore"/>
    <property type="evidence" value="ECO:0007669"/>
    <property type="project" value="InterPro"/>
</dbReference>
<dbReference type="EMBL" id="JANBUO010000374">
    <property type="protein sequence ID" value="KAJ2804679.1"/>
    <property type="molecule type" value="Genomic_DNA"/>
</dbReference>
<dbReference type="InterPro" id="IPR037700">
    <property type="entry name" value="NUP88/NUP82"/>
</dbReference>
<keyword evidence="7" id="KW-0539">Nucleus</keyword>
<evidence type="ECO:0000256" key="2">
    <source>
        <dbReference type="ARBA" id="ARBA00022448"/>
    </source>
</evidence>
<evidence type="ECO:0000256" key="7">
    <source>
        <dbReference type="ARBA" id="ARBA00023242"/>
    </source>
</evidence>
<dbReference type="GO" id="GO:0000055">
    <property type="term" value="P:ribosomal large subunit export from nucleus"/>
    <property type="evidence" value="ECO:0007669"/>
    <property type="project" value="InterPro"/>
</dbReference>
<evidence type="ECO:0000256" key="6">
    <source>
        <dbReference type="ARBA" id="ARBA00023132"/>
    </source>
</evidence>
<evidence type="ECO:0000313" key="9">
    <source>
        <dbReference type="EMBL" id="KAJ2804679.1"/>
    </source>
</evidence>
<keyword evidence="2" id="KW-0813">Transport</keyword>
<dbReference type="Proteomes" id="UP001140094">
    <property type="component" value="Unassembled WGS sequence"/>
</dbReference>
<feature type="region of interest" description="Disordered" evidence="8">
    <location>
        <begin position="188"/>
        <end position="207"/>
    </location>
</feature>
<feature type="region of interest" description="Disordered" evidence="8">
    <location>
        <begin position="410"/>
        <end position="437"/>
    </location>
</feature>
<dbReference type="AlphaFoldDB" id="A0A9W8HXA4"/>
<dbReference type="GO" id="GO:0000056">
    <property type="term" value="P:ribosomal small subunit export from nucleus"/>
    <property type="evidence" value="ECO:0007669"/>
    <property type="project" value="InterPro"/>
</dbReference>
<organism evidence="9 10">
    <name type="scientific">Coemansia guatemalensis</name>
    <dbReference type="NCBI Taxonomy" id="2761395"/>
    <lineage>
        <taxon>Eukaryota</taxon>
        <taxon>Fungi</taxon>
        <taxon>Fungi incertae sedis</taxon>
        <taxon>Zoopagomycota</taxon>
        <taxon>Kickxellomycotina</taxon>
        <taxon>Kickxellomycetes</taxon>
        <taxon>Kickxellales</taxon>
        <taxon>Kickxellaceae</taxon>
        <taxon>Coemansia</taxon>
    </lineage>
</organism>
<dbReference type="OrthoDB" id="341482at2759"/>
<accession>A0A9W8HXA4</accession>
<gene>
    <name evidence="9" type="ORF">H4R20_002406</name>
</gene>
<comment type="caution">
    <text evidence="9">The sequence shown here is derived from an EMBL/GenBank/DDBJ whole genome shotgun (WGS) entry which is preliminary data.</text>
</comment>
<keyword evidence="4" id="KW-0653">Protein transport</keyword>
<evidence type="ECO:0000256" key="5">
    <source>
        <dbReference type="ARBA" id="ARBA00023010"/>
    </source>
</evidence>
<keyword evidence="3" id="KW-0509">mRNA transport</keyword>
<keyword evidence="5" id="KW-0811">Translocation</keyword>
<evidence type="ECO:0000256" key="1">
    <source>
        <dbReference type="ARBA" id="ARBA00004567"/>
    </source>
</evidence>
<evidence type="ECO:0000256" key="8">
    <source>
        <dbReference type="SAM" id="MobiDB-lite"/>
    </source>
</evidence>
<name>A0A9W8HXA4_9FUNG</name>
<dbReference type="PANTHER" id="PTHR13257:SF0">
    <property type="entry name" value="NUCLEAR PORE COMPLEX PROTEIN NUP88"/>
    <property type="match status" value="1"/>
</dbReference>
<protein>
    <submittedName>
        <fullName evidence="9">Uncharacterized protein</fullName>
    </submittedName>
</protein>
<evidence type="ECO:0000256" key="3">
    <source>
        <dbReference type="ARBA" id="ARBA00022816"/>
    </source>
</evidence>
<dbReference type="GO" id="GO:0006606">
    <property type="term" value="P:protein import into nucleus"/>
    <property type="evidence" value="ECO:0007669"/>
    <property type="project" value="TreeGrafter"/>
</dbReference>
<dbReference type="GO" id="GO:0006406">
    <property type="term" value="P:mRNA export from nucleus"/>
    <property type="evidence" value="ECO:0007669"/>
    <property type="project" value="TreeGrafter"/>
</dbReference>
<dbReference type="GO" id="GO:0005643">
    <property type="term" value="C:nuclear pore"/>
    <property type="evidence" value="ECO:0007669"/>
    <property type="project" value="UniProtKB-SubCell"/>
</dbReference>
<sequence length="946" mass="101846">MASVEVDEWLQLLAHHPLFGEEGGQGAADNSQSALPRGRMTVRGTDLFVVVGREVRWINLKACKDAFVRFESKRMGLSSAGLESVKDKDAAAESKLEAVKSVPWYRLGCEALSFDIFKLNINASGKLLVAVGSHQVAVVVLPTSAPTAKSKGGAFTAARLETSDKSSGGRGIWIDCRSMLLGTAPGVTTPSREADGSSAHVRSPGGGGGLSVTANWSARTRVVDVLWHPLSTSDSHLLVLQANGIIKLFDISEDMDTPEQTMSLFGASSAGGAGFAMSRAVSFCIGSSASAGWSRVTVYVLTNTGEVYSLCPVLPRRCSVEQEWLGDLLETAELDVREWQAEEYETSECIYTPPELLDARAAAKWLSQILELERGRSKASAGGENMYITLTANLMQPAAAQGPYLFQPEPMPVDTSGYGSDNSSTDEDANASFDRSNADCNPDDACEILYMESTSGIGVGLVAIAYCDSHVELFADMEPVIGKWADTAGRGAHMRDLPVLATMASIDLSIRPLAGADQIKSSKQIGTVSLMADTLNPTVFYALHSHGVHRVDMRSWTKLLERAIGLSSESGRSEALEQMMCALDGRQGMASGQDGNTAVAQRCVQCIVHTNPSAQRPAIPVIGAVVIDDIYLSYSLLALVEPSQLVGVTLPLFTDSSCDADDDNVKGSGSTEAGHAASNNNSARRLDVSLGSKDVVYVPRLPNGNYEVPAGLTDGSGATMLQQPRLVLRENSRGESGVSEERLKLLGSVVGQLQGQLAQVVSAHSAMQERLDLQIQEHQRQHEKLSAISSGFLQHIEQMRQSQKRLDALRGNGQRLTLRVDQVLRQLISYYQPELTPSEQEFAQEVRGMDLRINGAEGYCQLVERLQERVSDIKALSKISATGADASGAAVAGDRPGMMQPQISKQAQRRIEQMLEAEQHRLQETCERISDIQECVDGVPESQLLT</sequence>
<comment type="subcellular location">
    <subcellularLocation>
        <location evidence="1">Nucleus</location>
        <location evidence="1">Nuclear pore complex</location>
    </subcellularLocation>
</comment>
<evidence type="ECO:0000256" key="4">
    <source>
        <dbReference type="ARBA" id="ARBA00022927"/>
    </source>
</evidence>
<evidence type="ECO:0000313" key="10">
    <source>
        <dbReference type="Proteomes" id="UP001140094"/>
    </source>
</evidence>
<proteinExistence type="predicted"/>
<dbReference type="PANTHER" id="PTHR13257">
    <property type="entry name" value="NUCLEOPORIN NUP84-RELATED"/>
    <property type="match status" value="1"/>
</dbReference>
<keyword evidence="6" id="KW-0906">Nuclear pore complex</keyword>
<keyword evidence="10" id="KW-1185">Reference proteome</keyword>